<gene>
    <name evidence="2" type="ORF">CEP54_002462</name>
</gene>
<accession>A0A428QUT7</accession>
<keyword evidence="3" id="KW-1185">Reference proteome</keyword>
<feature type="compositionally biased region" description="Basic and acidic residues" evidence="1">
    <location>
        <begin position="89"/>
        <end position="109"/>
    </location>
</feature>
<evidence type="ECO:0000256" key="1">
    <source>
        <dbReference type="SAM" id="MobiDB-lite"/>
    </source>
</evidence>
<organism evidence="2 3">
    <name type="scientific">Fusarium duplospermum</name>
    <dbReference type="NCBI Taxonomy" id="1325734"/>
    <lineage>
        <taxon>Eukaryota</taxon>
        <taxon>Fungi</taxon>
        <taxon>Dikarya</taxon>
        <taxon>Ascomycota</taxon>
        <taxon>Pezizomycotina</taxon>
        <taxon>Sordariomycetes</taxon>
        <taxon>Hypocreomycetidae</taxon>
        <taxon>Hypocreales</taxon>
        <taxon>Nectriaceae</taxon>
        <taxon>Fusarium</taxon>
        <taxon>Fusarium solani species complex</taxon>
    </lineage>
</organism>
<dbReference type="OrthoDB" id="5101182at2759"/>
<reference evidence="2 3" key="1">
    <citation type="submission" date="2017-06" db="EMBL/GenBank/DDBJ databases">
        <title>Comparative genomic analysis of Ambrosia Fusariam Clade fungi.</title>
        <authorList>
            <person name="Stajich J.E."/>
            <person name="Carrillo J."/>
            <person name="Kijimoto T."/>
            <person name="Eskalen A."/>
            <person name="O'Donnell K."/>
            <person name="Kasson M."/>
        </authorList>
    </citation>
    <scope>NUCLEOTIDE SEQUENCE [LARGE SCALE GENOMIC DNA]</scope>
    <source>
        <strain evidence="2 3">NRRL62584</strain>
    </source>
</reference>
<sequence>MVIVEAYDLTSIEPVTRSDHSEPWARIEGDGKEESLTLEMLEKFSKAVFRRWDSTNGAPNTPKDQTPRKKREMSVKIGTWANDASESVVSEKQRKGEGKGESEVKETNARKLSANA</sequence>
<protein>
    <submittedName>
        <fullName evidence="2">Uncharacterized protein</fullName>
    </submittedName>
</protein>
<dbReference type="EMBL" id="NKCI01000014">
    <property type="protein sequence ID" value="RSL69134.1"/>
    <property type="molecule type" value="Genomic_DNA"/>
</dbReference>
<evidence type="ECO:0000313" key="2">
    <source>
        <dbReference type="EMBL" id="RSL69134.1"/>
    </source>
</evidence>
<feature type="compositionally biased region" description="Polar residues" evidence="1">
    <location>
        <begin position="54"/>
        <end position="64"/>
    </location>
</feature>
<dbReference type="Proteomes" id="UP000288168">
    <property type="component" value="Unassembled WGS sequence"/>
</dbReference>
<proteinExistence type="predicted"/>
<feature type="region of interest" description="Disordered" evidence="1">
    <location>
        <begin position="51"/>
        <end position="116"/>
    </location>
</feature>
<evidence type="ECO:0000313" key="3">
    <source>
        <dbReference type="Proteomes" id="UP000288168"/>
    </source>
</evidence>
<name>A0A428QUT7_9HYPO</name>
<comment type="caution">
    <text evidence="2">The sequence shown here is derived from an EMBL/GenBank/DDBJ whole genome shotgun (WGS) entry which is preliminary data.</text>
</comment>
<dbReference type="AlphaFoldDB" id="A0A428QUT7"/>